<sequence>MRRATRWALPAAILALFTSAALAEPVKLGVLTDMGGPFSDLSGRGSVEAARLAIEDFGGKVLGQPIELVFADHQQKPEIGLNIARQWLDQDKVDVILDVPNSGIALAVQNIIKDKNKIAIYASAATDRLTEDSCNGHGLHWTFDTYSQTQGASRAMIQQGIDTWFLLVADYAYGHSMEAAMRAAVPKNGGKIVGSVRHPLATLDFSSYLLQAQGTGAKIIALASGGDATINAIKQGREFGLDKSGTRLASLLTFLTDVHTLGLDTMQGLQFAVPFYWDMDDKTREFSKRFEARTGKKPGEAQSGVYSGVLHYLKAVQAVGSKDTQKVLAKMREMPVEDAVTRNGTLLPNGRMIHDMFLVRVKKPSESKGPWDYYAIETTIPADKAFRPLSESACPLTKKG</sequence>
<dbReference type="Gene3D" id="3.40.50.2300">
    <property type="match status" value="2"/>
</dbReference>
<accession>A0A4R7BWX8</accession>
<evidence type="ECO:0000313" key="7">
    <source>
        <dbReference type="Proteomes" id="UP000295122"/>
    </source>
</evidence>
<comment type="caution">
    <text evidence="6">The sequence shown here is derived from an EMBL/GenBank/DDBJ whole genome shotgun (WGS) entry which is preliminary data.</text>
</comment>
<dbReference type="SUPFAM" id="SSF53822">
    <property type="entry name" value="Periplasmic binding protein-like I"/>
    <property type="match status" value="1"/>
</dbReference>
<evidence type="ECO:0000256" key="2">
    <source>
        <dbReference type="ARBA" id="ARBA00022729"/>
    </source>
</evidence>
<dbReference type="EMBL" id="SNZR01000014">
    <property type="protein sequence ID" value="TDR89185.1"/>
    <property type="molecule type" value="Genomic_DNA"/>
</dbReference>
<evidence type="ECO:0000313" key="6">
    <source>
        <dbReference type="EMBL" id="TDR89185.1"/>
    </source>
</evidence>
<dbReference type="OrthoDB" id="5794591at2"/>
<protein>
    <submittedName>
        <fullName evidence="6">Branched-chain amino acid transport system substrate-binding protein</fullName>
    </submittedName>
</protein>
<keyword evidence="3" id="KW-0029">Amino-acid transport</keyword>
<feature type="chain" id="PRO_5020743159" evidence="4">
    <location>
        <begin position="24"/>
        <end position="400"/>
    </location>
</feature>
<evidence type="ECO:0000259" key="5">
    <source>
        <dbReference type="Pfam" id="PF13458"/>
    </source>
</evidence>
<dbReference type="RefSeq" id="WP_133772703.1">
    <property type="nucleotide sequence ID" value="NZ_SNZR01000014.1"/>
</dbReference>
<feature type="domain" description="Leucine-binding protein" evidence="5">
    <location>
        <begin position="25"/>
        <end position="362"/>
    </location>
</feature>
<comment type="similarity">
    <text evidence="1">Belongs to the leucine-binding protein family.</text>
</comment>
<dbReference type="AlphaFoldDB" id="A0A4R7BWX8"/>
<dbReference type="InterPro" id="IPR028082">
    <property type="entry name" value="Peripla_BP_I"/>
</dbReference>
<name>A0A4R7BWX8_9HYPH</name>
<organism evidence="6 7">
    <name type="scientific">Enterovirga rhinocerotis</name>
    <dbReference type="NCBI Taxonomy" id="1339210"/>
    <lineage>
        <taxon>Bacteria</taxon>
        <taxon>Pseudomonadati</taxon>
        <taxon>Pseudomonadota</taxon>
        <taxon>Alphaproteobacteria</taxon>
        <taxon>Hyphomicrobiales</taxon>
        <taxon>Methylobacteriaceae</taxon>
        <taxon>Enterovirga</taxon>
    </lineage>
</organism>
<proteinExistence type="inferred from homology"/>
<dbReference type="PANTHER" id="PTHR30483:SF6">
    <property type="entry name" value="PERIPLASMIC BINDING PROTEIN OF ABC TRANSPORTER FOR NATURAL AMINO ACIDS"/>
    <property type="match status" value="1"/>
</dbReference>
<dbReference type="PANTHER" id="PTHR30483">
    <property type="entry name" value="LEUCINE-SPECIFIC-BINDING PROTEIN"/>
    <property type="match status" value="1"/>
</dbReference>
<keyword evidence="2 4" id="KW-0732">Signal</keyword>
<keyword evidence="7" id="KW-1185">Reference proteome</keyword>
<dbReference type="Proteomes" id="UP000295122">
    <property type="component" value="Unassembled WGS sequence"/>
</dbReference>
<dbReference type="Pfam" id="PF13458">
    <property type="entry name" value="Peripla_BP_6"/>
    <property type="match status" value="1"/>
</dbReference>
<keyword evidence="3" id="KW-0813">Transport</keyword>
<dbReference type="CDD" id="cd06327">
    <property type="entry name" value="PBP1_SBP-like"/>
    <property type="match status" value="1"/>
</dbReference>
<evidence type="ECO:0000256" key="3">
    <source>
        <dbReference type="ARBA" id="ARBA00022970"/>
    </source>
</evidence>
<dbReference type="InterPro" id="IPR028081">
    <property type="entry name" value="Leu-bd"/>
</dbReference>
<gene>
    <name evidence="6" type="ORF">EV668_3674</name>
</gene>
<dbReference type="InterPro" id="IPR051010">
    <property type="entry name" value="BCAA_transport"/>
</dbReference>
<evidence type="ECO:0000256" key="4">
    <source>
        <dbReference type="SAM" id="SignalP"/>
    </source>
</evidence>
<dbReference type="GO" id="GO:0006865">
    <property type="term" value="P:amino acid transport"/>
    <property type="evidence" value="ECO:0007669"/>
    <property type="project" value="UniProtKB-KW"/>
</dbReference>
<reference evidence="6 7" key="1">
    <citation type="submission" date="2019-03" db="EMBL/GenBank/DDBJ databases">
        <title>Genomic Encyclopedia of Type Strains, Phase IV (KMG-IV): sequencing the most valuable type-strain genomes for metagenomic binning, comparative biology and taxonomic classification.</title>
        <authorList>
            <person name="Goeker M."/>
        </authorList>
    </citation>
    <scope>NUCLEOTIDE SEQUENCE [LARGE SCALE GENOMIC DNA]</scope>
    <source>
        <strain evidence="6 7">DSM 25903</strain>
    </source>
</reference>
<feature type="signal peptide" evidence="4">
    <location>
        <begin position="1"/>
        <end position="23"/>
    </location>
</feature>
<evidence type="ECO:0000256" key="1">
    <source>
        <dbReference type="ARBA" id="ARBA00010062"/>
    </source>
</evidence>